<reference evidence="7" key="1">
    <citation type="journal article" date="2020" name="Microbiol. Resour. Announc.">
        <title>Complete genome sequences of four natural Pseudomonas isolates that catabolize a wide range of aromatic compounds relevant to lignin valorization.</title>
        <authorList>
            <person name="Hatmaker E.A."/>
            <person name="Presley G."/>
            <person name="Cannon O."/>
            <person name="Guss A.M."/>
            <person name="Elkins J.G."/>
        </authorList>
    </citation>
    <scope>NUCLEOTIDE SEQUENCE [LARGE SCALE GENOMIC DNA]</scope>
    <source>
        <strain evidence="7">H1F5C</strain>
    </source>
</reference>
<keyword evidence="2" id="KW-0805">Transcription regulation</keyword>
<evidence type="ECO:0000256" key="2">
    <source>
        <dbReference type="ARBA" id="ARBA00023015"/>
    </source>
</evidence>
<dbReference type="Pfam" id="PF03466">
    <property type="entry name" value="LysR_substrate"/>
    <property type="match status" value="1"/>
</dbReference>
<gene>
    <name evidence="6" type="ORF">GGI48_27740</name>
</gene>
<dbReference type="SUPFAM" id="SSF46785">
    <property type="entry name" value="Winged helix' DNA-binding domain"/>
    <property type="match status" value="1"/>
</dbReference>
<dbReference type="InterPro" id="IPR036388">
    <property type="entry name" value="WH-like_DNA-bd_sf"/>
</dbReference>
<protein>
    <submittedName>
        <fullName evidence="6">LysR family transcriptional regulator</fullName>
    </submittedName>
</protein>
<evidence type="ECO:0000313" key="7">
    <source>
        <dbReference type="Proteomes" id="UP000515277"/>
    </source>
</evidence>
<dbReference type="PANTHER" id="PTHR30126:SF98">
    <property type="entry name" value="HTH-TYPE TRANSCRIPTIONAL ACTIVATOR BAUR"/>
    <property type="match status" value="1"/>
</dbReference>
<keyword evidence="3" id="KW-0238">DNA-binding</keyword>
<dbReference type="PROSITE" id="PS50931">
    <property type="entry name" value="HTH_LYSR"/>
    <property type="match status" value="1"/>
</dbReference>
<dbReference type="InterPro" id="IPR036390">
    <property type="entry name" value="WH_DNA-bd_sf"/>
</dbReference>
<dbReference type="EMBL" id="CP060201">
    <property type="protein sequence ID" value="QNH80776.1"/>
    <property type="molecule type" value="Genomic_DNA"/>
</dbReference>
<dbReference type="Gene3D" id="3.40.190.10">
    <property type="entry name" value="Periplasmic binding protein-like II"/>
    <property type="match status" value="2"/>
</dbReference>
<name>A0A7G7XLD1_9PSED</name>
<dbReference type="InterPro" id="IPR005119">
    <property type="entry name" value="LysR_subst-bd"/>
</dbReference>
<sequence length="306" mass="33967">MRRSLVRVGQVSDIDIRLLRVFRAVVECGGFSAAEIELNISRAAISLSMANLESRLGVCLCKRGRSGFALTVAGQSIYDASLQLFAAIGNFRTQVNAATTQLRGELNIGITDNLVTSPHMRMTKALKILRAKGPDIQVNVHMTTPSSVARGVFDGHFHIGAIPTTHRVNGLDYRPLYAEESQLYCSHEHPLFEIDDESLILDRLPLCDAVTIAHSQEPEVIRYSKQLKVMATSSDREGVAFLILSGEYIGYLPSHYAQRWVDAQRMRALCPKHYRYCTQLSVITRPDQAGNPLLEHYLQALASIAT</sequence>
<organism evidence="6 7">
    <name type="scientific">Pseudomonas protegens</name>
    <dbReference type="NCBI Taxonomy" id="380021"/>
    <lineage>
        <taxon>Bacteria</taxon>
        <taxon>Pseudomonadati</taxon>
        <taxon>Pseudomonadota</taxon>
        <taxon>Gammaproteobacteria</taxon>
        <taxon>Pseudomonadales</taxon>
        <taxon>Pseudomonadaceae</taxon>
        <taxon>Pseudomonas</taxon>
    </lineage>
</organism>
<dbReference type="GO" id="GO:0003700">
    <property type="term" value="F:DNA-binding transcription factor activity"/>
    <property type="evidence" value="ECO:0007669"/>
    <property type="project" value="InterPro"/>
</dbReference>
<dbReference type="CDD" id="cd05466">
    <property type="entry name" value="PBP2_LTTR_substrate"/>
    <property type="match status" value="1"/>
</dbReference>
<dbReference type="AlphaFoldDB" id="A0A7G7XLD1"/>
<proteinExistence type="inferred from homology"/>
<feature type="domain" description="HTH lysR-type" evidence="5">
    <location>
        <begin position="14"/>
        <end position="71"/>
    </location>
</feature>
<dbReference type="InterPro" id="IPR000847">
    <property type="entry name" value="LysR_HTH_N"/>
</dbReference>
<comment type="similarity">
    <text evidence="1">Belongs to the LysR transcriptional regulatory family.</text>
</comment>
<evidence type="ECO:0000256" key="3">
    <source>
        <dbReference type="ARBA" id="ARBA00023125"/>
    </source>
</evidence>
<evidence type="ECO:0000256" key="1">
    <source>
        <dbReference type="ARBA" id="ARBA00009437"/>
    </source>
</evidence>
<dbReference type="Gene3D" id="1.10.10.10">
    <property type="entry name" value="Winged helix-like DNA-binding domain superfamily/Winged helix DNA-binding domain"/>
    <property type="match status" value="1"/>
</dbReference>
<evidence type="ECO:0000313" key="6">
    <source>
        <dbReference type="EMBL" id="QNH80776.1"/>
    </source>
</evidence>
<dbReference type="Proteomes" id="UP000515277">
    <property type="component" value="Chromosome"/>
</dbReference>
<evidence type="ECO:0000256" key="4">
    <source>
        <dbReference type="ARBA" id="ARBA00023163"/>
    </source>
</evidence>
<dbReference type="PANTHER" id="PTHR30126">
    <property type="entry name" value="HTH-TYPE TRANSCRIPTIONAL REGULATOR"/>
    <property type="match status" value="1"/>
</dbReference>
<dbReference type="SUPFAM" id="SSF53850">
    <property type="entry name" value="Periplasmic binding protein-like II"/>
    <property type="match status" value="1"/>
</dbReference>
<dbReference type="Pfam" id="PF00126">
    <property type="entry name" value="HTH_1"/>
    <property type="match status" value="1"/>
</dbReference>
<dbReference type="GO" id="GO:0000976">
    <property type="term" value="F:transcription cis-regulatory region binding"/>
    <property type="evidence" value="ECO:0007669"/>
    <property type="project" value="TreeGrafter"/>
</dbReference>
<accession>A0A7G7XLD1</accession>
<keyword evidence="4" id="KW-0804">Transcription</keyword>
<evidence type="ECO:0000259" key="5">
    <source>
        <dbReference type="PROSITE" id="PS50931"/>
    </source>
</evidence>